<feature type="compositionally biased region" description="Acidic residues" evidence="1">
    <location>
        <begin position="269"/>
        <end position="284"/>
    </location>
</feature>
<dbReference type="AlphaFoldDB" id="M0NHU5"/>
<comment type="caution">
    <text evidence="2">The sequence shown here is derived from an EMBL/GenBank/DDBJ whole genome shotgun (WGS) entry which is preliminary data.</text>
</comment>
<feature type="compositionally biased region" description="Basic and acidic residues" evidence="1">
    <location>
        <begin position="31"/>
        <end position="43"/>
    </location>
</feature>
<dbReference type="PATRIC" id="fig|1227457.3.peg.612"/>
<name>M0NHU5_9EURY</name>
<dbReference type="EMBL" id="AOMF01000077">
    <property type="protein sequence ID" value="EMA56235.1"/>
    <property type="molecule type" value="Genomic_DNA"/>
</dbReference>
<feature type="region of interest" description="Disordered" evidence="1">
    <location>
        <begin position="234"/>
        <end position="320"/>
    </location>
</feature>
<accession>M0NHU5</accession>
<organism evidence="2 3">
    <name type="scientific">Halococcus thailandensis JCM 13552</name>
    <dbReference type="NCBI Taxonomy" id="1227457"/>
    <lineage>
        <taxon>Archaea</taxon>
        <taxon>Methanobacteriati</taxon>
        <taxon>Methanobacteriota</taxon>
        <taxon>Stenosarchaea group</taxon>
        <taxon>Halobacteria</taxon>
        <taxon>Halobacteriales</taxon>
        <taxon>Halococcaceae</taxon>
        <taxon>Halococcus</taxon>
    </lineage>
</organism>
<proteinExistence type="predicted"/>
<evidence type="ECO:0000313" key="3">
    <source>
        <dbReference type="Proteomes" id="UP000011680"/>
    </source>
</evidence>
<dbReference type="Proteomes" id="UP000011680">
    <property type="component" value="Unassembled WGS sequence"/>
</dbReference>
<reference evidence="2 3" key="1">
    <citation type="journal article" date="2014" name="PLoS Genet.">
        <title>Phylogenetically driven sequencing of extremely halophilic archaea reveals strategies for static and dynamic osmo-response.</title>
        <authorList>
            <person name="Becker E.A."/>
            <person name="Seitzer P.M."/>
            <person name="Tritt A."/>
            <person name="Larsen D."/>
            <person name="Krusor M."/>
            <person name="Yao A.I."/>
            <person name="Wu D."/>
            <person name="Madern D."/>
            <person name="Eisen J.A."/>
            <person name="Darling A.E."/>
            <person name="Facciotti M.T."/>
        </authorList>
    </citation>
    <scope>NUCLEOTIDE SEQUENCE [LARGE SCALE GENOMIC DNA]</scope>
    <source>
        <strain evidence="2 3">JCM 13552</strain>
    </source>
</reference>
<gene>
    <name evidence="2" type="ORF">C451_03434</name>
</gene>
<protein>
    <submittedName>
        <fullName evidence="2">Uncharacterized protein</fullName>
    </submittedName>
</protein>
<keyword evidence="3" id="KW-1185">Reference proteome</keyword>
<feature type="compositionally biased region" description="Acidic residues" evidence="1">
    <location>
        <begin position="124"/>
        <end position="136"/>
    </location>
</feature>
<feature type="region of interest" description="Disordered" evidence="1">
    <location>
        <begin position="1"/>
        <end position="43"/>
    </location>
</feature>
<feature type="region of interest" description="Disordered" evidence="1">
    <location>
        <begin position="119"/>
        <end position="154"/>
    </location>
</feature>
<feature type="compositionally biased region" description="Acidic residues" evidence="1">
    <location>
        <begin position="143"/>
        <end position="152"/>
    </location>
</feature>
<evidence type="ECO:0000313" key="2">
    <source>
        <dbReference type="EMBL" id="EMA56235.1"/>
    </source>
</evidence>
<dbReference type="RefSeq" id="WP_007737670.1">
    <property type="nucleotide sequence ID" value="NZ_AOMF01000077.1"/>
</dbReference>
<dbReference type="STRING" id="1227457.C451_03434"/>
<sequence length="320" mass="36079">MVAQHTQDEDTTTENSRSDDSRLNSNNTNDDTEHTGSHSEHDIVEVRDAVVNELCDMTEGKSATHAVEPERVINVITTEDGVEREHVEEAIETALMEGYCYEPSISEETGDGLLYPICRPITDNESDQPADDEEVSDTTQEATDTEESDAPEESVAIDLSSLRSYFETASNTEDVTMETVVKNIESGILGDSNYSLEELEAAVHDSEWDGEFREPILSCIEAIVEQREANREFNRKVENGEIETNTEFPTPPEQEMQEGDGPPRPPVDPDAEPEPEWDDTDPILDEYHDQYQPEFPGQMSGESIHLEDDDMEWREPRSLY</sequence>
<evidence type="ECO:0000256" key="1">
    <source>
        <dbReference type="SAM" id="MobiDB-lite"/>
    </source>
</evidence>